<dbReference type="KEGG" id="vg:17427067"/>
<evidence type="ECO:0000256" key="5">
    <source>
        <dbReference type="ARBA" id="ARBA00022632"/>
    </source>
</evidence>
<feature type="zinc finger region" evidence="16">
    <location>
        <begin position="98"/>
        <end position="134"/>
    </location>
</feature>
<reference evidence="18 19" key="2">
    <citation type="submission" date="2013-10" db="EMBL/GenBank/DDBJ databases">
        <title>Genomic characterization of papillomaviruses infecting hamsters.</title>
        <authorList>
            <person name="Hosnjak L."/>
            <person name="Raznik J."/>
            <person name="Poljak M."/>
        </authorList>
    </citation>
    <scope>NUCLEOTIDE SEQUENCE [LARGE SCALE GENOMIC DNA]</scope>
    <source>
        <strain evidence="18">APV10</strain>
    </source>
</reference>
<evidence type="ECO:0000256" key="10">
    <source>
        <dbReference type="ARBA" id="ARBA00023125"/>
    </source>
</evidence>
<dbReference type="RefSeq" id="YP_008720071.1">
    <property type="nucleotide sequence ID" value="NC_022647.1"/>
</dbReference>
<evidence type="ECO:0000256" key="3">
    <source>
        <dbReference type="ARBA" id="ARBA00022562"/>
    </source>
</evidence>
<dbReference type="GO" id="GO:0052150">
    <property type="term" value="P:symbiont-mediated perturbation of host apoptosis"/>
    <property type="evidence" value="ECO:0007669"/>
    <property type="project" value="UniProtKB-KW"/>
</dbReference>
<dbReference type="GeneID" id="17427067"/>
<evidence type="ECO:0000256" key="1">
    <source>
        <dbReference type="ARBA" id="ARBA00006346"/>
    </source>
</evidence>
<evidence type="ECO:0000256" key="15">
    <source>
        <dbReference type="ARBA" id="ARBA00023323"/>
    </source>
</evidence>
<evidence type="ECO:0000256" key="13">
    <source>
        <dbReference type="ARBA" id="ARBA00023200"/>
    </source>
</evidence>
<comment type="subcellular location">
    <subcellularLocation>
        <location evidence="16 17">Host cytoplasm</location>
    </subcellularLocation>
    <subcellularLocation>
        <location evidence="16 17">Host nucleus</location>
    </subcellularLocation>
</comment>
<evidence type="ECO:0000256" key="8">
    <source>
        <dbReference type="ARBA" id="ARBA00022833"/>
    </source>
</evidence>
<dbReference type="OrthoDB" id="27353at10239"/>
<dbReference type="GO" id="GO:0052170">
    <property type="term" value="P:symbiont-mediated suppression of host innate immune response"/>
    <property type="evidence" value="ECO:0007669"/>
    <property type="project" value="UniProtKB-KW"/>
</dbReference>
<evidence type="ECO:0000256" key="7">
    <source>
        <dbReference type="ARBA" id="ARBA00022771"/>
    </source>
</evidence>
<evidence type="ECO:0000256" key="16">
    <source>
        <dbReference type="HAMAP-Rule" id="MF_04006"/>
    </source>
</evidence>
<dbReference type="GO" id="GO:0030430">
    <property type="term" value="C:host cell cytoplasm"/>
    <property type="evidence" value="ECO:0007669"/>
    <property type="project" value="UniProtKB-SubCell"/>
</dbReference>
<comment type="caution">
    <text evidence="16">Lacks conserved residue(s) required for the propagation of feature annotation.</text>
</comment>
<keyword evidence="9 16" id="KW-0805">Transcription regulation</keyword>
<keyword evidence="5 16" id="KW-1090">Inhibition of host innate immune response by virus</keyword>
<keyword evidence="19" id="KW-1185">Reference proteome</keyword>
<protein>
    <recommendedName>
        <fullName evidence="16 17">Protein E6</fullName>
    </recommendedName>
</protein>
<dbReference type="Proteomes" id="UP000147477">
    <property type="component" value="Segment"/>
</dbReference>
<dbReference type="GO" id="GO:0008270">
    <property type="term" value="F:zinc ion binding"/>
    <property type="evidence" value="ECO:0007669"/>
    <property type="project" value="UniProtKB-KW"/>
</dbReference>
<proteinExistence type="inferred from homology"/>
<evidence type="ECO:0000256" key="2">
    <source>
        <dbReference type="ARBA" id="ARBA00022518"/>
    </source>
</evidence>
<keyword evidence="10 16" id="KW-0238">DNA-binding</keyword>
<keyword evidence="15 16" id="KW-1119">Modulation of host cell apoptosis by virus</keyword>
<sequence length="137" mass="15583">MAFPIELPALIQLLNTDVTRIVLYCLFCDRPLSMQDKFDYFGAGLKVVCRKGGMRIACMSCRRALAYAEDLRHRQCTAEGDLVERITGKSLLHIDVRCIACLCRLGPSEKLLAKASHKPFYLVRSLWRGPCRKCFLL</sequence>
<keyword evidence="4 16" id="KW-0945">Host-virus interaction</keyword>
<gene>
    <name evidence="16 18" type="primary">E6</name>
</gene>
<dbReference type="GO" id="GO:0039648">
    <property type="term" value="P:symbiont-mediated perturbation of host ubiquitin-like protein modification"/>
    <property type="evidence" value="ECO:0007669"/>
    <property type="project" value="UniProtKB-UniRule"/>
</dbReference>
<comment type="subunit">
    <text evidence="16">Forms homodimers. Interacts with ubiquitin-protein ligase UBE3A/E6-AP; this interaction stimulates UBE3A ubiquitin activity. Interacts with host BAK1.</text>
</comment>
<evidence type="ECO:0000256" key="4">
    <source>
        <dbReference type="ARBA" id="ARBA00022581"/>
    </source>
</evidence>
<keyword evidence="2 16" id="KW-0244">Early protein</keyword>
<name>U6ELC8_9PAPI</name>
<dbReference type="Pfam" id="PF00518">
    <property type="entry name" value="E6"/>
    <property type="match status" value="1"/>
</dbReference>
<keyword evidence="7 16" id="KW-0863">Zinc-finger</keyword>
<dbReference type="Gene3D" id="3.30.240.40">
    <property type="entry name" value="E6 early regulatory protein"/>
    <property type="match status" value="2"/>
</dbReference>
<dbReference type="GO" id="GO:0039502">
    <property type="term" value="P:symbiont-mediated suppression of host type I interferon-mediated signaling pathway"/>
    <property type="evidence" value="ECO:0007669"/>
    <property type="project" value="UniProtKB-UniRule"/>
</dbReference>
<evidence type="ECO:0000313" key="18">
    <source>
        <dbReference type="EMBL" id="CDI44925.1"/>
    </source>
</evidence>
<dbReference type="InterPro" id="IPR001334">
    <property type="entry name" value="E6"/>
</dbReference>
<keyword evidence="3 16" id="KW-1048">Host nucleus</keyword>
<organism evidence="18 19">
    <name type="scientific">Mesocricetus auratus papillomavirus 1</name>
    <dbReference type="NCBI Taxonomy" id="1408129"/>
    <lineage>
        <taxon>Viruses</taxon>
        <taxon>Monodnaviria</taxon>
        <taxon>Shotokuvirae</taxon>
        <taxon>Cossaviricota</taxon>
        <taxon>Papovaviricetes</taxon>
        <taxon>Zurhausenvirales</taxon>
        <taxon>Papillomaviridae</taxon>
        <taxon>Firstpapillomavirinae</taxon>
        <taxon>Pipapillomavirus</taxon>
        <taxon>Pipapillomavirus 1</taxon>
    </lineage>
</organism>
<keyword evidence="12 16" id="KW-0804">Transcription</keyword>
<feature type="zinc finger region" evidence="16">
    <location>
        <begin position="25"/>
        <end position="61"/>
    </location>
</feature>
<dbReference type="SUPFAM" id="SSF161229">
    <property type="entry name" value="E6 C-terminal domain-like"/>
    <property type="match status" value="2"/>
</dbReference>
<evidence type="ECO:0000256" key="17">
    <source>
        <dbReference type="RuleBase" id="RU363123"/>
    </source>
</evidence>
<evidence type="ECO:0000256" key="12">
    <source>
        <dbReference type="ARBA" id="ARBA00023163"/>
    </source>
</evidence>
<keyword evidence="8 16" id="KW-0862">Zinc</keyword>
<evidence type="ECO:0000256" key="6">
    <source>
        <dbReference type="ARBA" id="ARBA00022723"/>
    </source>
</evidence>
<keyword evidence="6 16" id="KW-0479">Metal-binding</keyword>
<evidence type="ECO:0000313" key="19">
    <source>
        <dbReference type="Proteomes" id="UP000147477"/>
    </source>
</evidence>
<dbReference type="GO" id="GO:0042025">
    <property type="term" value="C:host cell nucleus"/>
    <property type="evidence" value="ECO:0007669"/>
    <property type="project" value="UniProtKB-SubCell"/>
</dbReference>
<evidence type="ECO:0000256" key="14">
    <source>
        <dbReference type="ARBA" id="ARBA00023280"/>
    </source>
</evidence>
<dbReference type="EMBL" id="HG530538">
    <property type="protein sequence ID" value="CDI44925.1"/>
    <property type="molecule type" value="Genomic_DNA"/>
</dbReference>
<dbReference type="HAMAP" id="MF_04006">
    <property type="entry name" value="HPV_E6"/>
    <property type="match status" value="1"/>
</dbReference>
<keyword evidence="13 16" id="KW-1035">Host cytoplasm</keyword>
<keyword evidence="11 16" id="KW-0010">Activator</keyword>
<accession>U6ELC8</accession>
<evidence type="ECO:0000256" key="9">
    <source>
        <dbReference type="ARBA" id="ARBA00023015"/>
    </source>
</evidence>
<dbReference type="GO" id="GO:0006355">
    <property type="term" value="P:regulation of DNA-templated transcription"/>
    <property type="evidence" value="ECO:0007669"/>
    <property type="project" value="UniProtKB-UniRule"/>
</dbReference>
<comment type="function">
    <text evidence="16">Plays a major role in the induction and maintenance of cellular transformation. E6 associates with host UBE3A/E6-AP ubiquitin-protein ligase and modulates its activity. Protects host keratinocytes from apoptosis by mediating the degradation of host BAK1. May also inhibit host immune response.</text>
</comment>
<keyword evidence="14 16" id="KW-0899">Viral immunoevasion</keyword>
<comment type="similarity">
    <text evidence="1 16 17">Belongs to the papillomaviridae E6 protein family.</text>
</comment>
<reference evidence="18 19" key="1">
    <citation type="submission" date="2013-09" db="EMBL/GenBank/DDBJ databases">
        <authorList>
            <person name="Kocjan B.J."/>
        </authorList>
    </citation>
    <scope>NUCLEOTIDE SEQUENCE [LARGE SCALE GENOMIC DNA]</scope>
    <source>
        <strain evidence="18">APV10</strain>
    </source>
</reference>
<evidence type="ECO:0000256" key="11">
    <source>
        <dbReference type="ARBA" id="ARBA00023159"/>
    </source>
</evidence>
<dbReference type="GO" id="GO:0006351">
    <property type="term" value="P:DNA-templated transcription"/>
    <property type="evidence" value="ECO:0007669"/>
    <property type="project" value="UniProtKB-UniRule"/>
</dbReference>
<dbReference type="GO" id="GO:0003677">
    <property type="term" value="F:DNA binding"/>
    <property type="evidence" value="ECO:0007669"/>
    <property type="project" value="UniProtKB-UniRule"/>
</dbReference>
<dbReference type="InterPro" id="IPR038575">
    <property type="entry name" value="E6_sf"/>
</dbReference>